<evidence type="ECO:0000256" key="6">
    <source>
        <dbReference type="ARBA" id="ARBA00039003"/>
    </source>
</evidence>
<dbReference type="InterPro" id="IPR051264">
    <property type="entry name" value="FAD-oxidored/transferase_4"/>
</dbReference>
<organism evidence="11 12">
    <name type="scientific">Octopus sinensis</name>
    <name type="common">East Asian common octopus</name>
    <dbReference type="NCBI Taxonomy" id="2607531"/>
    <lineage>
        <taxon>Eukaryota</taxon>
        <taxon>Metazoa</taxon>
        <taxon>Spiralia</taxon>
        <taxon>Lophotrochozoa</taxon>
        <taxon>Mollusca</taxon>
        <taxon>Cephalopoda</taxon>
        <taxon>Coleoidea</taxon>
        <taxon>Octopodiformes</taxon>
        <taxon>Octopoda</taxon>
        <taxon>Incirrata</taxon>
        <taxon>Octopodidae</taxon>
        <taxon>Octopus</taxon>
    </lineage>
</organism>
<dbReference type="SUPFAM" id="SSF56176">
    <property type="entry name" value="FAD-binding/transporter-associated domain-like"/>
    <property type="match status" value="1"/>
</dbReference>
<keyword evidence="5" id="KW-0560">Oxidoreductase</keyword>
<dbReference type="PANTHER" id="PTHR43716">
    <property type="entry name" value="D-2-HYDROXYGLUTARATE DEHYDROGENASE, MITOCHONDRIAL"/>
    <property type="match status" value="1"/>
</dbReference>
<reference evidence="12" key="1">
    <citation type="submission" date="2025-08" db="UniProtKB">
        <authorList>
            <consortium name="RefSeq"/>
        </authorList>
    </citation>
    <scope>IDENTIFICATION</scope>
</reference>
<keyword evidence="3" id="KW-0285">Flavoprotein</keyword>
<evidence type="ECO:0000256" key="4">
    <source>
        <dbReference type="ARBA" id="ARBA00022827"/>
    </source>
</evidence>
<dbReference type="FunFam" id="1.10.45.10:FF:000001">
    <property type="entry name" value="D-lactate dehydrogenase mitochondrial"/>
    <property type="match status" value="1"/>
</dbReference>
<dbReference type="Gene3D" id="3.30.70.2190">
    <property type="match status" value="1"/>
</dbReference>
<dbReference type="KEGG" id="osn:115217886"/>
<gene>
    <name evidence="12" type="primary">LOC115217886</name>
</gene>
<evidence type="ECO:0000313" key="12">
    <source>
        <dbReference type="RefSeq" id="XP_029643465.1"/>
    </source>
</evidence>
<evidence type="ECO:0000256" key="8">
    <source>
        <dbReference type="ARBA" id="ARBA00045410"/>
    </source>
</evidence>
<dbReference type="InterPro" id="IPR016164">
    <property type="entry name" value="FAD-linked_Oxase-like_C"/>
</dbReference>
<sequence length="461" mass="51478">MFHLLSHTKHIILFNSRKLLPKCRHLRSSILSKNGRFLSTHVELTSVKHPEILRGSYSKLSDKDLAVFESILTSSRCITDSADLEFCNTDWMKIYRGASCLMLLPKTTSEVSEILSYCNERNLAVVPQGGNTGLVGGSIPVFDEIVISTRLMNNIISLDKVSGKGQGFEMVLADGRVLDCMNSLKKNNTGYDLKQLFIGSEGTLGIITKVSISCPQKPNNVNVALLGCNSFSDVLKIFTITKQKLAEILSAFEFIDAESMKVVTQNLKLSSPIGKYPFYVLIETSGSNGNHDEEKINVLLEDLMQTGTVTDGTLAGDMTQMKNLWCLRERISESLLKDGYCYKYDLSLCLSKFYDLVVDVRKRTAPIPNTRVVGYGHVGDSNLHLNLTSPEYNDELQNLIEPYVFDYVAELKGSISAEHGIGLHKVKYLHHSQSHLSVELMKQMKKLLDPCGILNPYKMFP</sequence>
<dbReference type="InterPro" id="IPR004113">
    <property type="entry name" value="FAD-bd_oxidored_4_C"/>
</dbReference>
<evidence type="ECO:0000256" key="5">
    <source>
        <dbReference type="ARBA" id="ARBA00023002"/>
    </source>
</evidence>
<dbReference type="Gene3D" id="1.10.45.10">
    <property type="entry name" value="Vanillyl-alcohol Oxidase, Chain A, domain 4"/>
    <property type="match status" value="1"/>
</dbReference>
<dbReference type="SUPFAM" id="SSF55103">
    <property type="entry name" value="FAD-linked oxidases, C-terminal domain"/>
    <property type="match status" value="1"/>
</dbReference>
<evidence type="ECO:0000256" key="7">
    <source>
        <dbReference type="ARBA" id="ARBA00039639"/>
    </source>
</evidence>
<dbReference type="InterPro" id="IPR016171">
    <property type="entry name" value="Vanillyl_alc_oxidase_C-sub2"/>
</dbReference>
<dbReference type="EC" id="1.1.99.39" evidence="6"/>
<dbReference type="FunFam" id="3.30.70.2190:FF:000001">
    <property type="entry name" value="D-2-hydroxyglutarate dehydrogenase mitochondrial"/>
    <property type="match status" value="1"/>
</dbReference>
<evidence type="ECO:0000256" key="3">
    <source>
        <dbReference type="ARBA" id="ARBA00022630"/>
    </source>
</evidence>
<dbReference type="FunFam" id="3.30.70.2740:FF:000002">
    <property type="entry name" value="D-2-hydroxyglutarate dehydrogenase mitochondrial"/>
    <property type="match status" value="1"/>
</dbReference>
<dbReference type="InterPro" id="IPR016169">
    <property type="entry name" value="FAD-bd_PCMH_sub2"/>
</dbReference>
<dbReference type="Pfam" id="PF01565">
    <property type="entry name" value="FAD_binding_4"/>
    <property type="match status" value="1"/>
</dbReference>
<keyword evidence="11" id="KW-1185">Reference proteome</keyword>
<dbReference type="Pfam" id="PF02913">
    <property type="entry name" value="FAD-oxidase_C"/>
    <property type="match status" value="1"/>
</dbReference>
<dbReference type="RefSeq" id="XP_029643465.1">
    <property type="nucleotide sequence ID" value="XM_029787605.2"/>
</dbReference>
<name>A0A6P7SZ82_9MOLL</name>
<evidence type="ECO:0000313" key="11">
    <source>
        <dbReference type="Proteomes" id="UP000515154"/>
    </source>
</evidence>
<feature type="domain" description="FAD-binding PCMH-type" evidence="10">
    <location>
        <begin position="95"/>
        <end position="265"/>
    </location>
</feature>
<dbReference type="InterPro" id="IPR036318">
    <property type="entry name" value="FAD-bd_PCMH-like_sf"/>
</dbReference>
<evidence type="ECO:0000256" key="9">
    <source>
        <dbReference type="ARBA" id="ARBA00049267"/>
    </source>
</evidence>
<dbReference type="Gene3D" id="3.30.43.10">
    <property type="entry name" value="Uridine Diphospho-n-acetylenolpyruvylglucosamine Reductase, domain 2"/>
    <property type="match status" value="1"/>
</dbReference>
<dbReference type="Gene3D" id="3.30.465.10">
    <property type="match status" value="1"/>
</dbReference>
<dbReference type="GO" id="GO:0051990">
    <property type="term" value="F:(R)-2-hydroxyglutarate dehydrogenase activity"/>
    <property type="evidence" value="ECO:0007669"/>
    <property type="project" value="UniProtKB-EC"/>
</dbReference>
<dbReference type="InterPro" id="IPR006094">
    <property type="entry name" value="Oxid_FAD_bind_N"/>
</dbReference>
<comment type="catalytic activity">
    <reaction evidence="9">
        <text>(R)-malate + A = oxaloacetate + AH2</text>
        <dbReference type="Rhea" id="RHEA:67460"/>
        <dbReference type="ChEBI" id="CHEBI:13193"/>
        <dbReference type="ChEBI" id="CHEBI:15588"/>
        <dbReference type="ChEBI" id="CHEBI:16452"/>
        <dbReference type="ChEBI" id="CHEBI:17499"/>
    </reaction>
    <physiologicalReaction direction="left-to-right" evidence="9">
        <dbReference type="Rhea" id="RHEA:67461"/>
    </physiologicalReaction>
</comment>
<dbReference type="Proteomes" id="UP000515154">
    <property type="component" value="Linkage group LG12"/>
</dbReference>
<proteinExistence type="inferred from homology"/>
<keyword evidence="4" id="KW-0274">FAD</keyword>
<protein>
    <recommendedName>
        <fullName evidence="7">D-2-hydroxyglutarate dehydrogenase, mitochondrial</fullName>
        <ecNumber evidence="6">1.1.99.39</ecNumber>
    </recommendedName>
</protein>
<comment type="cofactor">
    <cofactor evidence="1">
        <name>FAD</name>
        <dbReference type="ChEBI" id="CHEBI:57692"/>
    </cofactor>
</comment>
<evidence type="ECO:0000256" key="2">
    <source>
        <dbReference type="ARBA" id="ARBA00008000"/>
    </source>
</evidence>
<comment type="function">
    <text evidence="8">Catalyzes the oxidation of D-2-hydroxyglutarate (D-2-HG) to alpha-ketoglutarate. Also catalyzes the oxidation of other D-2-hydroxyacids, such as D-malate (D-MAL) and D-lactate (D-LAC). Exhibits high activities towards D-2-HG and D-MAL but a very weak activity towards D-LAC.</text>
</comment>
<dbReference type="InterPro" id="IPR016167">
    <property type="entry name" value="FAD-bd_PCMH_sub1"/>
</dbReference>
<dbReference type="AlphaFoldDB" id="A0A6P7SZ82"/>
<dbReference type="PROSITE" id="PS51387">
    <property type="entry name" value="FAD_PCMH"/>
    <property type="match status" value="1"/>
</dbReference>
<comment type="similarity">
    <text evidence="2">Belongs to the FAD-binding oxidoreductase/transferase type 4 family.</text>
</comment>
<dbReference type="PANTHER" id="PTHR43716:SF1">
    <property type="entry name" value="D-2-HYDROXYGLUTARATE DEHYDROGENASE, MITOCHONDRIAL"/>
    <property type="match status" value="1"/>
</dbReference>
<evidence type="ECO:0000256" key="1">
    <source>
        <dbReference type="ARBA" id="ARBA00001974"/>
    </source>
</evidence>
<evidence type="ECO:0000259" key="10">
    <source>
        <dbReference type="PROSITE" id="PS51387"/>
    </source>
</evidence>
<dbReference type="InterPro" id="IPR016166">
    <property type="entry name" value="FAD-bd_PCMH"/>
</dbReference>
<dbReference type="GO" id="GO:0005739">
    <property type="term" value="C:mitochondrion"/>
    <property type="evidence" value="ECO:0007669"/>
    <property type="project" value="TreeGrafter"/>
</dbReference>
<dbReference type="Gene3D" id="3.30.70.2740">
    <property type="match status" value="1"/>
</dbReference>
<dbReference type="GO" id="GO:0071949">
    <property type="term" value="F:FAD binding"/>
    <property type="evidence" value="ECO:0007669"/>
    <property type="project" value="InterPro"/>
</dbReference>
<accession>A0A6P7SZ82</accession>
<dbReference type="FunFam" id="3.30.43.10:FF:000002">
    <property type="entry name" value="D-2-hydroxyglutarate dehydrogenase, mitochondrial"/>
    <property type="match status" value="1"/>
</dbReference>